<dbReference type="RefSeq" id="WP_017210509.1">
    <property type="nucleotide sequence ID" value="NZ_CP107022.1"/>
</dbReference>
<name>A0AAE5LQC2_CLOBE</name>
<dbReference type="EMBL" id="JABTDW010000001">
    <property type="protein sequence ID" value="NSB14764.1"/>
    <property type="molecule type" value="Genomic_DNA"/>
</dbReference>
<dbReference type="Proteomes" id="UP000822184">
    <property type="component" value="Unassembled WGS sequence"/>
</dbReference>
<sequence length="43" mass="4683">MQCCIEHITVDISSVEVVPILLVTSLSWDHAELGTTSAVRNSQ</sequence>
<dbReference type="AlphaFoldDB" id="A0AAE5LQC2"/>
<comment type="caution">
    <text evidence="1">The sequence shown here is derived from an EMBL/GenBank/DDBJ whole genome shotgun (WGS) entry which is preliminary data.</text>
</comment>
<evidence type="ECO:0000313" key="1">
    <source>
        <dbReference type="EMBL" id="NSB14764.1"/>
    </source>
</evidence>
<protein>
    <submittedName>
        <fullName evidence="1">Uncharacterized protein</fullName>
    </submittedName>
</protein>
<organism evidence="1 2">
    <name type="scientific">Clostridium beijerinckii</name>
    <name type="common">Clostridium MP</name>
    <dbReference type="NCBI Taxonomy" id="1520"/>
    <lineage>
        <taxon>Bacteria</taxon>
        <taxon>Bacillati</taxon>
        <taxon>Bacillota</taxon>
        <taxon>Clostridia</taxon>
        <taxon>Eubacteriales</taxon>
        <taxon>Clostridiaceae</taxon>
        <taxon>Clostridium</taxon>
    </lineage>
</organism>
<proteinExistence type="predicted"/>
<accession>A0AAE5LQC2</accession>
<gene>
    <name evidence="1" type="ORF">BCD95_003023</name>
</gene>
<evidence type="ECO:0000313" key="2">
    <source>
        <dbReference type="Proteomes" id="UP000822184"/>
    </source>
</evidence>
<reference evidence="1" key="1">
    <citation type="submission" date="2020-06" db="EMBL/GenBank/DDBJ databases">
        <title>Genomic insights into acetone-butanol-ethanol (ABE) fermentation by sequencing solventogenic clostridia strains.</title>
        <authorList>
            <person name="Brown S."/>
        </authorList>
    </citation>
    <scope>NUCLEOTIDE SEQUENCE</scope>
    <source>
        <strain evidence="1">DJ123</strain>
    </source>
</reference>